<gene>
    <name evidence="2" type="ORF">NDI76_21520</name>
</gene>
<protein>
    <submittedName>
        <fullName evidence="2">Uncharacterized protein</fullName>
    </submittedName>
</protein>
<dbReference type="Proteomes" id="UP001257060">
    <property type="component" value="Unassembled WGS sequence"/>
</dbReference>
<feature type="transmembrane region" description="Helical" evidence="1">
    <location>
        <begin position="37"/>
        <end position="58"/>
    </location>
</feature>
<dbReference type="EMBL" id="JAMQOP010000006">
    <property type="protein sequence ID" value="MDS0301317.1"/>
    <property type="molecule type" value="Genomic_DNA"/>
</dbReference>
<keyword evidence="1" id="KW-0812">Transmembrane</keyword>
<evidence type="ECO:0000313" key="2">
    <source>
        <dbReference type="EMBL" id="MDS0301317.1"/>
    </source>
</evidence>
<evidence type="ECO:0000256" key="1">
    <source>
        <dbReference type="SAM" id="Phobius"/>
    </source>
</evidence>
<proteinExistence type="predicted"/>
<sequence>MSAGFLTGASVGSALAIAVLCYVLLYRTDHVVVQRSFFFRVGLGGLLAAVAGGTALLLGVRSTHLGHAVFAFFVAAAVRDVRRSVHPANESWFETLFDG</sequence>
<accession>A0ABU2GKG8</accession>
<organism evidence="2 3">
    <name type="scientific">Halogeometricum salsisoli</name>
    <dbReference type="NCBI Taxonomy" id="2950536"/>
    <lineage>
        <taxon>Archaea</taxon>
        <taxon>Methanobacteriati</taxon>
        <taxon>Methanobacteriota</taxon>
        <taxon>Stenosarchaea group</taxon>
        <taxon>Halobacteria</taxon>
        <taxon>Halobacteriales</taxon>
        <taxon>Haloferacaceae</taxon>
        <taxon>Halogeometricum</taxon>
    </lineage>
</organism>
<keyword evidence="1" id="KW-0472">Membrane</keyword>
<feature type="transmembrane region" description="Helical" evidence="1">
    <location>
        <begin position="6"/>
        <end position="25"/>
    </location>
</feature>
<keyword evidence="3" id="KW-1185">Reference proteome</keyword>
<reference evidence="2 3" key="1">
    <citation type="submission" date="2022-06" db="EMBL/GenBank/DDBJ databases">
        <title>Halogeometricum sp. a new haloarchaeum isolate from saline soil.</title>
        <authorList>
            <person name="Strakova D."/>
            <person name="Galisteo C."/>
            <person name="Sanchez-Porro C."/>
            <person name="Ventosa A."/>
        </authorList>
    </citation>
    <scope>NUCLEOTIDE SEQUENCE [LARGE SCALE GENOMIC DNA]</scope>
    <source>
        <strain evidence="2 3">S1BR25-6</strain>
    </source>
</reference>
<dbReference type="RefSeq" id="WP_310926200.1">
    <property type="nucleotide sequence ID" value="NZ_JAMQOP010000006.1"/>
</dbReference>
<name>A0ABU2GKG8_9EURY</name>
<keyword evidence="1" id="KW-1133">Transmembrane helix</keyword>
<comment type="caution">
    <text evidence="2">The sequence shown here is derived from an EMBL/GenBank/DDBJ whole genome shotgun (WGS) entry which is preliminary data.</text>
</comment>
<evidence type="ECO:0000313" key="3">
    <source>
        <dbReference type="Proteomes" id="UP001257060"/>
    </source>
</evidence>